<gene>
    <name evidence="1" type="ORF">SAMN05661044_01514</name>
</gene>
<keyword evidence="2" id="KW-1185">Reference proteome</keyword>
<accession>A0A1H7L1F5</accession>
<reference evidence="2" key="1">
    <citation type="submission" date="2016-10" db="EMBL/GenBank/DDBJ databases">
        <authorList>
            <person name="Varghese N."/>
            <person name="Submissions S."/>
        </authorList>
    </citation>
    <scope>NUCLEOTIDE SEQUENCE [LARGE SCALE GENOMIC DNA]</scope>
    <source>
        <strain evidence="2">DSM 18733</strain>
    </source>
</reference>
<dbReference type="Proteomes" id="UP000199421">
    <property type="component" value="Unassembled WGS sequence"/>
</dbReference>
<sequence length="61" mass="6958">MKTKASTQKTSELITRMMENADRYLMLRLHLDLFKHRHALSKTDTTDYQIEGGKSSISAAS</sequence>
<organism evidence="1 2">
    <name type="scientific">Olivibacter domesticus</name>
    <name type="common">Pseudosphingobacterium domesticum</name>
    <dbReference type="NCBI Taxonomy" id="407022"/>
    <lineage>
        <taxon>Bacteria</taxon>
        <taxon>Pseudomonadati</taxon>
        <taxon>Bacteroidota</taxon>
        <taxon>Sphingobacteriia</taxon>
        <taxon>Sphingobacteriales</taxon>
        <taxon>Sphingobacteriaceae</taxon>
        <taxon>Olivibacter</taxon>
    </lineage>
</organism>
<dbReference type="RefSeq" id="WP_093321295.1">
    <property type="nucleotide sequence ID" value="NZ_FOAF01000001.1"/>
</dbReference>
<evidence type="ECO:0000313" key="1">
    <source>
        <dbReference type="EMBL" id="SEK92215.1"/>
    </source>
</evidence>
<dbReference type="EMBL" id="FOAF01000001">
    <property type="protein sequence ID" value="SEK92215.1"/>
    <property type="molecule type" value="Genomic_DNA"/>
</dbReference>
<proteinExistence type="predicted"/>
<evidence type="ECO:0000313" key="2">
    <source>
        <dbReference type="Proteomes" id="UP000199421"/>
    </source>
</evidence>
<name>A0A1H7L1F5_OLID1</name>
<dbReference type="AlphaFoldDB" id="A0A1H7L1F5"/>
<protein>
    <submittedName>
        <fullName evidence="1">Uncharacterized protein</fullName>
    </submittedName>
</protein>